<feature type="domain" description="DUF5126" evidence="3">
    <location>
        <begin position="123"/>
        <end position="225"/>
    </location>
</feature>
<dbReference type="Pfam" id="PF16323">
    <property type="entry name" value="DUF4959"/>
    <property type="match status" value="1"/>
</dbReference>
<gene>
    <name evidence="4" type="ORF">EKH83_09775</name>
</gene>
<dbReference type="EMBL" id="RXOC01000005">
    <property type="protein sequence ID" value="RXF70157.1"/>
    <property type="molecule type" value="Genomic_DNA"/>
</dbReference>
<dbReference type="RefSeq" id="WP_128769230.1">
    <property type="nucleotide sequence ID" value="NZ_RXOC01000005.1"/>
</dbReference>
<feature type="domain" description="DUF5000" evidence="2">
    <location>
        <begin position="249"/>
        <end position="393"/>
    </location>
</feature>
<evidence type="ECO:0000259" key="1">
    <source>
        <dbReference type="Pfam" id="PF16323"/>
    </source>
</evidence>
<comment type="caution">
    <text evidence="4">The sequence shown here is derived from an EMBL/GenBank/DDBJ whole genome shotgun (WGS) entry which is preliminary data.</text>
</comment>
<reference evidence="4 5" key="1">
    <citation type="submission" date="2018-12" db="EMBL/GenBank/DDBJ databases">
        <title>The Draft Genome Sequence of the Soil Bacterium Pedobacter tournemirensis R1.</title>
        <authorList>
            <person name="He J."/>
        </authorList>
    </citation>
    <scope>NUCLEOTIDE SEQUENCE [LARGE SCALE GENOMIC DNA]</scope>
    <source>
        <strain evidence="4 5">R1</strain>
    </source>
</reference>
<dbReference type="InterPro" id="IPR033431">
    <property type="entry name" value="DUF5126"/>
</dbReference>
<evidence type="ECO:0000259" key="2">
    <source>
        <dbReference type="Pfam" id="PF16391"/>
    </source>
</evidence>
<proteinExistence type="predicted"/>
<evidence type="ECO:0000259" key="3">
    <source>
        <dbReference type="Pfam" id="PF17166"/>
    </source>
</evidence>
<protein>
    <submittedName>
        <fullName evidence="4">DUF4959 domain-containing protein</fullName>
    </submittedName>
</protein>
<accession>A0A4Q0MA94</accession>
<dbReference type="AlphaFoldDB" id="A0A4Q0MA94"/>
<dbReference type="Gene3D" id="2.60.120.260">
    <property type="entry name" value="Galactose-binding domain-like"/>
    <property type="match status" value="1"/>
</dbReference>
<evidence type="ECO:0000313" key="5">
    <source>
        <dbReference type="Proteomes" id="UP000290848"/>
    </source>
</evidence>
<dbReference type="InterPro" id="IPR032527">
    <property type="entry name" value="DUF4959"/>
</dbReference>
<dbReference type="InterPro" id="IPR032164">
    <property type="entry name" value="DUF5000"/>
</dbReference>
<dbReference type="Pfam" id="PF17166">
    <property type="entry name" value="DUF5126"/>
    <property type="match status" value="1"/>
</dbReference>
<name>A0A4Q0MA94_9SPHI</name>
<dbReference type="InterPro" id="IPR008979">
    <property type="entry name" value="Galactose-bd-like_sf"/>
</dbReference>
<evidence type="ECO:0000313" key="4">
    <source>
        <dbReference type="EMBL" id="RXF70157.1"/>
    </source>
</evidence>
<dbReference type="SUPFAM" id="SSF49785">
    <property type="entry name" value="Galactose-binding domain-like"/>
    <property type="match status" value="1"/>
</dbReference>
<feature type="domain" description="DUF4959" evidence="1">
    <location>
        <begin position="19"/>
        <end position="122"/>
    </location>
</feature>
<dbReference type="Pfam" id="PF16391">
    <property type="entry name" value="DUF5000"/>
    <property type="match status" value="1"/>
</dbReference>
<sequence>MRVKQLIIVLSFLSFFISNCKEDRLEPIEKDGTAPAPVTNVTVESIGGGARISYSLPKEDDLLYVLATYKLDNNKSREFKSSFYTNNVVVEGFSDTEMHDVELYCVDKSGNRSSAVHVNVQPLTPPVIESLESLVVVPDFGGINIRFKNSSKADLAIHVVTPDSTGKMAIANTFYTARDSGFFSVRGFKSEPRKFGIYIVDKWSNFSPTKEIELTPIYEIMMDKSKFREVVLPGDSPTNSFDGAMRNIWDGKVLPDGPNCAAHTGIASTGVPKYFTFDMGAAAQLSRFSLQAVADDKHWFNDVTPKRYEIWGALSPDPGGSFTGWTKLLTITSVKPSGLPTGILTEDDRVAGRIGDEANVPLDLPKVRYIRIRCLENWSGNTNMAISEVTFWGNDK</sequence>
<organism evidence="4 5">
    <name type="scientific">Arcticibacter tournemirensis</name>
    <dbReference type="NCBI Taxonomy" id="699437"/>
    <lineage>
        <taxon>Bacteria</taxon>
        <taxon>Pseudomonadati</taxon>
        <taxon>Bacteroidota</taxon>
        <taxon>Sphingobacteriia</taxon>
        <taxon>Sphingobacteriales</taxon>
        <taxon>Sphingobacteriaceae</taxon>
        <taxon>Arcticibacter</taxon>
    </lineage>
</organism>
<dbReference type="Proteomes" id="UP000290848">
    <property type="component" value="Unassembled WGS sequence"/>
</dbReference>